<dbReference type="Proteomes" id="UP001152795">
    <property type="component" value="Unassembled WGS sequence"/>
</dbReference>
<evidence type="ECO:0000313" key="2">
    <source>
        <dbReference type="Proteomes" id="UP001152795"/>
    </source>
</evidence>
<sequence length="253" mass="27696">MDLFYMDPYLFLTYEDVLKKIIEENDDICKGAHLCFATASSTFSCIEEIRGDPNVNVIDINKSFGMRFFTPYVTQHKYGCVCQELTDKEPTQRNAFDVMMESARRVALDAVPVPIPENSNLGKMYNAVLPFCLENGSTFPSNSSASVGKTFIKHLASLLWYLDGHYSKINDNENKGESWKDTSFMIFGLLSNIDEVAGWIGGSVAGSGDDEGVDVAEDVGGGGGSNVGGCCVIISSKKRLLGKFSMRSLGSPR</sequence>
<reference evidence="1" key="1">
    <citation type="submission" date="2020-04" db="EMBL/GenBank/DDBJ databases">
        <authorList>
            <person name="Alioto T."/>
            <person name="Alioto T."/>
            <person name="Gomez Garrido J."/>
        </authorList>
    </citation>
    <scope>NUCLEOTIDE SEQUENCE</scope>
    <source>
        <strain evidence="1">A484AB</strain>
    </source>
</reference>
<dbReference type="AlphaFoldDB" id="A0A7D9EX54"/>
<accession>A0A7D9EX54</accession>
<evidence type="ECO:0000313" key="1">
    <source>
        <dbReference type="EMBL" id="CAB4018584.1"/>
    </source>
</evidence>
<dbReference type="EMBL" id="CACRXK020010071">
    <property type="protein sequence ID" value="CAB4018584.1"/>
    <property type="molecule type" value="Genomic_DNA"/>
</dbReference>
<gene>
    <name evidence="1" type="ORF">PACLA_8A007111</name>
</gene>
<organism evidence="1 2">
    <name type="scientific">Paramuricea clavata</name>
    <name type="common">Red gorgonian</name>
    <name type="synonym">Violescent sea-whip</name>
    <dbReference type="NCBI Taxonomy" id="317549"/>
    <lineage>
        <taxon>Eukaryota</taxon>
        <taxon>Metazoa</taxon>
        <taxon>Cnidaria</taxon>
        <taxon>Anthozoa</taxon>
        <taxon>Octocorallia</taxon>
        <taxon>Malacalcyonacea</taxon>
        <taxon>Plexauridae</taxon>
        <taxon>Paramuricea</taxon>
    </lineage>
</organism>
<keyword evidence="2" id="KW-1185">Reference proteome</keyword>
<proteinExistence type="predicted"/>
<name>A0A7D9EX54_PARCT</name>
<protein>
    <submittedName>
        <fullName evidence="1">Uncharacterized protein</fullName>
    </submittedName>
</protein>
<comment type="caution">
    <text evidence="1">The sequence shown here is derived from an EMBL/GenBank/DDBJ whole genome shotgun (WGS) entry which is preliminary data.</text>
</comment>